<reference evidence="2" key="2">
    <citation type="journal article" date="2014" name="Int. J. Syst. Evol. Microbiol.">
        <title>Complete genome of a new Firmicutes species belonging to the dominant human colonic microbiota ('Ruminococcus bicirculans') reveals two chromosomes and a selective capacity to utilize plant glucans.</title>
        <authorList>
            <consortium name="NISC Comparative Sequencing Program"/>
            <person name="Wegmann U."/>
            <person name="Louis P."/>
            <person name="Goesmann A."/>
            <person name="Henrissat B."/>
            <person name="Duncan S.H."/>
            <person name="Flint H.J."/>
        </authorList>
    </citation>
    <scope>NUCLEOTIDE SEQUENCE</scope>
    <source>
        <strain evidence="2">CCM 7403</strain>
    </source>
</reference>
<reference evidence="5" key="3">
    <citation type="journal article" date="2019" name="Int. J. Syst. Evol. Microbiol.">
        <title>The Global Catalogue of Microorganisms (GCM) 10K type strain sequencing project: providing services to taxonomists for standard genome sequencing and annotation.</title>
        <authorList>
            <consortium name="The Broad Institute Genomics Platform"/>
            <consortium name="The Broad Institute Genome Sequencing Center for Infectious Disease"/>
            <person name="Wu L."/>
            <person name="Ma J."/>
        </authorList>
    </citation>
    <scope>NUCLEOTIDE SEQUENCE [LARGE SCALE GENOMIC DNA]</scope>
    <source>
        <strain evidence="5">CCM 7403</strain>
    </source>
</reference>
<reference evidence="3" key="4">
    <citation type="submission" date="2019-03" db="EMBL/GenBank/DDBJ databases">
        <authorList>
            <person name="Huang Y."/>
        </authorList>
    </citation>
    <scope>NUCLEOTIDE SEQUENCE</scope>
    <source>
        <strain evidence="3">JCM 16608</strain>
    </source>
</reference>
<dbReference type="EMBL" id="CP038462">
    <property type="protein sequence ID" value="QCC77535.1"/>
    <property type="molecule type" value="Genomic_DNA"/>
</dbReference>
<evidence type="ECO:0000256" key="1">
    <source>
        <dbReference type="SAM" id="Phobius"/>
    </source>
</evidence>
<gene>
    <name evidence="3" type="ORF">E2C04_10765</name>
    <name evidence="2" type="ORF">GCM10007231_33170</name>
</gene>
<evidence type="ECO:0000313" key="4">
    <source>
        <dbReference type="Proteomes" id="UP000297025"/>
    </source>
</evidence>
<keyword evidence="1" id="KW-0812">Transmembrane</keyword>
<dbReference type="Pfam" id="PF19853">
    <property type="entry name" value="DUF6328"/>
    <property type="match status" value="1"/>
</dbReference>
<dbReference type="Proteomes" id="UP000297025">
    <property type="component" value="Chromosome"/>
</dbReference>
<reference evidence="2" key="5">
    <citation type="submission" date="2024-05" db="EMBL/GenBank/DDBJ databases">
        <authorList>
            <person name="Sun Q."/>
            <person name="Sedlacek I."/>
        </authorList>
    </citation>
    <scope>NUCLEOTIDE SEQUENCE</scope>
    <source>
        <strain evidence="2">CCM 7403</strain>
    </source>
</reference>
<evidence type="ECO:0000313" key="3">
    <source>
        <dbReference type="EMBL" id="QCC77535.1"/>
    </source>
</evidence>
<dbReference type="KEGG" id="ndp:E2C04_10765"/>
<evidence type="ECO:0000313" key="5">
    <source>
        <dbReference type="Proteomes" id="UP000630594"/>
    </source>
</evidence>
<dbReference type="RefSeq" id="WP_135832579.1">
    <property type="nucleotide sequence ID" value="NZ_BMCK01000006.1"/>
</dbReference>
<feature type="transmembrane region" description="Helical" evidence="1">
    <location>
        <begin position="100"/>
        <end position="119"/>
    </location>
</feature>
<protein>
    <submittedName>
        <fullName evidence="3">Sodium:proton antiporter</fullName>
    </submittedName>
</protein>
<dbReference type="InterPro" id="IPR046291">
    <property type="entry name" value="DUF6328"/>
</dbReference>
<organism evidence="3 4">
    <name type="scientific">Nocardioides daphniae</name>
    <dbReference type="NCBI Taxonomy" id="402297"/>
    <lineage>
        <taxon>Bacteria</taxon>
        <taxon>Bacillati</taxon>
        <taxon>Actinomycetota</taxon>
        <taxon>Actinomycetes</taxon>
        <taxon>Propionibacteriales</taxon>
        <taxon>Nocardioidaceae</taxon>
        <taxon>Nocardioides</taxon>
    </lineage>
</organism>
<dbReference type="Proteomes" id="UP000630594">
    <property type="component" value="Unassembled WGS sequence"/>
</dbReference>
<dbReference type="EMBL" id="BMCK01000006">
    <property type="protein sequence ID" value="GGD31008.1"/>
    <property type="molecule type" value="Genomic_DNA"/>
</dbReference>
<keyword evidence="5" id="KW-1185">Reference proteome</keyword>
<feature type="transmembrane region" description="Helical" evidence="1">
    <location>
        <begin position="125"/>
        <end position="146"/>
    </location>
</feature>
<proteinExistence type="predicted"/>
<reference evidence="3 4" key="1">
    <citation type="journal article" date="2008" name="Int. J. Syst. Evol. Microbiol.">
        <title>Nocardioides daphniae sp. nov., isolated from Daphnia cucullata (Crustacea: Cladocera).</title>
        <authorList>
            <person name="Toth E.M."/>
            <person name="Keki Z."/>
            <person name="Homonnay Z.G."/>
            <person name="Borsodi A.K."/>
            <person name="Marialigeti K."/>
            <person name="Schumann P."/>
        </authorList>
    </citation>
    <scope>NUCLEOTIDE SEQUENCE [LARGE SCALE GENOMIC DNA]</scope>
    <source>
        <strain evidence="3 4">JCM 16608</strain>
    </source>
</reference>
<keyword evidence="1" id="KW-0472">Membrane</keyword>
<name>A0A4P7UDT3_9ACTN</name>
<feature type="transmembrane region" description="Helical" evidence="1">
    <location>
        <begin position="56"/>
        <end position="79"/>
    </location>
</feature>
<dbReference type="OrthoDB" id="3625784at2"/>
<keyword evidence="1" id="KW-1133">Transmembrane helix</keyword>
<accession>A0A4P7UDT3</accession>
<dbReference type="AlphaFoldDB" id="A0A4P7UDT3"/>
<evidence type="ECO:0000313" key="2">
    <source>
        <dbReference type="EMBL" id="GGD31008.1"/>
    </source>
</evidence>
<sequence length="157" mass="17185">MVEDGRDESAAERADRNWNELLQEFRVLQTGVQLLSGFLLTLPFTPRFDDLDEPQLALYLVLVVLAAATTAVLLGAVALHRRFFREQRKEALVTVGHRMAQVALTLGATLAVGATVFVLDVVLTHVIALATGAGMVTVGAVTWFFLHRTVDAADRTR</sequence>